<evidence type="ECO:0000313" key="10">
    <source>
        <dbReference type="Proteomes" id="UP000649617"/>
    </source>
</evidence>
<gene>
    <name evidence="9" type="primary">ERV2</name>
    <name evidence="9" type="ORF">SPIL2461_LOCUS582</name>
</gene>
<dbReference type="InterPro" id="IPR039799">
    <property type="entry name" value="ALR/ERV"/>
</dbReference>
<feature type="compositionally biased region" description="Basic and acidic residues" evidence="7">
    <location>
        <begin position="15"/>
        <end position="29"/>
    </location>
</feature>
<keyword evidence="5" id="KW-1015">Disulfide bond</keyword>
<feature type="region of interest" description="Disordered" evidence="7">
    <location>
        <begin position="15"/>
        <end position="41"/>
    </location>
</feature>
<evidence type="ECO:0000259" key="8">
    <source>
        <dbReference type="PROSITE" id="PS51324"/>
    </source>
</evidence>
<dbReference type="SUPFAM" id="SSF52151">
    <property type="entry name" value="FabD/lysophospholipase-like"/>
    <property type="match status" value="1"/>
</dbReference>
<keyword evidence="2 6" id="KW-0285">Flavoprotein</keyword>
<proteinExistence type="predicted"/>
<dbReference type="InterPro" id="IPR017905">
    <property type="entry name" value="ERV/ALR_sulphydryl_oxidase"/>
</dbReference>
<dbReference type="GO" id="GO:0016971">
    <property type="term" value="F:flavin-dependent sulfhydryl oxidase activity"/>
    <property type="evidence" value="ECO:0007669"/>
    <property type="project" value="InterPro"/>
</dbReference>
<sequence length="852" mass="94822">MATNWASLRNKFRTDKRCNESSCRDRSDTADADDDEAEPPDRAEIGRAAWRYLHSVAAEHPEAASELESTMAQAWLAAFVQTYPCSHCASHFVDVCEAMPPQTLSRKDYAVWWCEAHNKVNEHLKNEQLTSAFFRKLAPAVRLDTIQPSEPDDADSDDLKKQQVVRLADGGYVDNTAVAFIIKHLQDNGLGEDFRIVLFMNTTSKSVQMGSHKIPGDIARLFGGSKLSSESDLANSNLDKFPVTESFSFDTISAHIFEKAAWDNVTEQWATPEDPFRLRHFALQVETVNNLAFGIKAGDKGELLIFISEHTEASIVPMGDDDFLKYKDIYTKTRGMMKERQERIDSLRAAMGIIAPEGSVKVRVALSGGGWHSHTCHSAWFAAMLDAPWAPTLKQVLHNVDVIASNSGGSWFLSMLAFSKAFRESLEVKTSRDQWAMLKPDADANGFLEQTRMAFGNSFVEGWLPEDKLPVYRILRLALWHLGVWFDWEKVVKSLVYRPYDMKTELENVSLSGTCQDWVNGPTCKTLLFATALMTEKVVLCHHGWNKDEQMYDVEVEGQKMFTPVVFARTAPDHIPPHLLTIGKEAALAYTSRSTWSEEPKGKVVVNQEDKRDGIRSAAARIKVMDAAAASSAAAACVASTEMSEAFFKGEITGSKDGEAFMAAIMAAEMRVESVDSRRYAGMLDAELRGAYYKRAKLLHPDIAGEASHADFRRLQEDYDEASQLMQAGDRGDSGAGGEEASWDVGGQRWKPGAFSGNFHGNSAGFRESEVNFDPRAFRERQRSHTRQEGSGYSYQASGHGSSFSKAPGTERTFNPAHIFKGSVLMSGAFFAGNALLRSWRQEAADFHRVYT</sequence>
<dbReference type="PROSITE" id="PS51324">
    <property type="entry name" value="ERV_ALR"/>
    <property type="match status" value="1"/>
</dbReference>
<accession>A0A812IUA5</accession>
<dbReference type="Gene3D" id="1.20.120.310">
    <property type="entry name" value="ERV/ALR sulfhydryl oxidase domain"/>
    <property type="match status" value="1"/>
</dbReference>
<dbReference type="EC" id="1.8.3.2" evidence="6"/>
<dbReference type="Pfam" id="PF04777">
    <property type="entry name" value="Evr1_Alr"/>
    <property type="match status" value="1"/>
</dbReference>
<name>A0A812IUA5_SYMPI</name>
<dbReference type="GO" id="GO:0050660">
    <property type="term" value="F:flavin adenine dinucleotide binding"/>
    <property type="evidence" value="ECO:0007669"/>
    <property type="project" value="TreeGrafter"/>
</dbReference>
<keyword evidence="4 6" id="KW-0560">Oxidoreductase</keyword>
<reference evidence="9" key="1">
    <citation type="submission" date="2021-02" db="EMBL/GenBank/DDBJ databases">
        <authorList>
            <person name="Dougan E. K."/>
            <person name="Rhodes N."/>
            <person name="Thang M."/>
            <person name="Chan C."/>
        </authorList>
    </citation>
    <scope>NUCLEOTIDE SEQUENCE</scope>
</reference>
<protein>
    <recommendedName>
        <fullName evidence="6">Sulfhydryl oxidase</fullName>
        <ecNumber evidence="6">1.8.3.2</ecNumber>
    </recommendedName>
</protein>
<evidence type="ECO:0000313" key="9">
    <source>
        <dbReference type="EMBL" id="CAE7162961.1"/>
    </source>
</evidence>
<dbReference type="Proteomes" id="UP000649617">
    <property type="component" value="Unassembled WGS sequence"/>
</dbReference>
<dbReference type="PANTHER" id="PTHR12645">
    <property type="entry name" value="ALR/ERV"/>
    <property type="match status" value="1"/>
</dbReference>
<comment type="caution">
    <text evidence="9">The sequence shown here is derived from an EMBL/GenBank/DDBJ whole genome shotgun (WGS) entry which is preliminary data.</text>
</comment>
<dbReference type="CDD" id="cd06257">
    <property type="entry name" value="DnaJ"/>
    <property type="match status" value="1"/>
</dbReference>
<dbReference type="PANTHER" id="PTHR12645:SF0">
    <property type="entry name" value="FAD-LINKED SULFHYDRYL OXIDASE ALR"/>
    <property type="match status" value="1"/>
</dbReference>
<dbReference type="SUPFAM" id="SSF69000">
    <property type="entry name" value="FAD-dependent thiol oxidase"/>
    <property type="match status" value="1"/>
</dbReference>
<evidence type="ECO:0000256" key="7">
    <source>
        <dbReference type="SAM" id="MobiDB-lite"/>
    </source>
</evidence>
<evidence type="ECO:0000256" key="6">
    <source>
        <dbReference type="RuleBase" id="RU371123"/>
    </source>
</evidence>
<evidence type="ECO:0000256" key="4">
    <source>
        <dbReference type="ARBA" id="ARBA00023002"/>
    </source>
</evidence>
<feature type="region of interest" description="Disordered" evidence="7">
    <location>
        <begin position="780"/>
        <end position="810"/>
    </location>
</feature>
<dbReference type="GO" id="GO:0005739">
    <property type="term" value="C:mitochondrion"/>
    <property type="evidence" value="ECO:0007669"/>
    <property type="project" value="TreeGrafter"/>
</dbReference>
<dbReference type="Gene3D" id="3.40.1090.10">
    <property type="entry name" value="Cytosolic phospholipase A2 catalytic domain"/>
    <property type="match status" value="1"/>
</dbReference>
<evidence type="ECO:0000256" key="1">
    <source>
        <dbReference type="ARBA" id="ARBA00001974"/>
    </source>
</evidence>
<dbReference type="EMBL" id="CAJNIZ010000481">
    <property type="protein sequence ID" value="CAE7162961.1"/>
    <property type="molecule type" value="Genomic_DNA"/>
</dbReference>
<comment type="cofactor">
    <cofactor evidence="1 6">
        <name>FAD</name>
        <dbReference type="ChEBI" id="CHEBI:57692"/>
    </cofactor>
</comment>
<comment type="catalytic activity">
    <reaction evidence="6">
        <text>2 R'C(R)SH + O2 = R'C(R)S-S(R)CR' + H2O2</text>
        <dbReference type="Rhea" id="RHEA:17357"/>
        <dbReference type="ChEBI" id="CHEBI:15379"/>
        <dbReference type="ChEBI" id="CHEBI:16240"/>
        <dbReference type="ChEBI" id="CHEBI:16520"/>
        <dbReference type="ChEBI" id="CHEBI:17412"/>
        <dbReference type="EC" id="1.8.3.2"/>
    </reaction>
</comment>
<dbReference type="AlphaFoldDB" id="A0A812IUA5"/>
<dbReference type="InterPro" id="IPR001623">
    <property type="entry name" value="DnaJ_domain"/>
</dbReference>
<evidence type="ECO:0000256" key="2">
    <source>
        <dbReference type="ARBA" id="ARBA00022630"/>
    </source>
</evidence>
<feature type="compositionally biased region" description="Polar residues" evidence="7">
    <location>
        <begin position="789"/>
        <end position="805"/>
    </location>
</feature>
<keyword evidence="10" id="KW-1185">Reference proteome</keyword>
<organism evidence="9 10">
    <name type="scientific">Symbiodinium pilosum</name>
    <name type="common">Dinoflagellate</name>
    <dbReference type="NCBI Taxonomy" id="2952"/>
    <lineage>
        <taxon>Eukaryota</taxon>
        <taxon>Sar</taxon>
        <taxon>Alveolata</taxon>
        <taxon>Dinophyceae</taxon>
        <taxon>Suessiales</taxon>
        <taxon>Symbiodiniaceae</taxon>
        <taxon>Symbiodinium</taxon>
    </lineage>
</organism>
<dbReference type="InterPro" id="IPR036774">
    <property type="entry name" value="ERV/ALR_sulphydryl_oxid_sf"/>
</dbReference>
<evidence type="ECO:0000256" key="5">
    <source>
        <dbReference type="ARBA" id="ARBA00023157"/>
    </source>
</evidence>
<evidence type="ECO:0000256" key="3">
    <source>
        <dbReference type="ARBA" id="ARBA00022827"/>
    </source>
</evidence>
<dbReference type="OrthoDB" id="445556at2759"/>
<dbReference type="InterPro" id="IPR016035">
    <property type="entry name" value="Acyl_Trfase/lysoPLipase"/>
</dbReference>
<keyword evidence="3 6" id="KW-0274">FAD</keyword>
<feature type="domain" description="ERV/ALR sulfhydryl oxidase" evidence="8">
    <location>
        <begin position="38"/>
        <end position="138"/>
    </location>
</feature>